<dbReference type="InterPro" id="IPR036554">
    <property type="entry name" value="GHMP_kinase_C_sf"/>
</dbReference>
<protein>
    <recommendedName>
        <fullName evidence="4 12">Homoserine kinase</fullName>
        <shortName evidence="12">HK</shortName>
        <shortName evidence="12">HSK</shortName>
        <ecNumber evidence="3 12">2.7.1.39</ecNumber>
    </recommendedName>
</protein>
<feature type="binding site" evidence="12">
    <location>
        <begin position="88"/>
        <end position="98"/>
    </location>
    <ligand>
        <name>ATP</name>
        <dbReference type="ChEBI" id="CHEBI:30616"/>
    </ligand>
</feature>
<evidence type="ECO:0000256" key="12">
    <source>
        <dbReference type="HAMAP-Rule" id="MF_00384"/>
    </source>
</evidence>
<dbReference type="InterPro" id="IPR014721">
    <property type="entry name" value="Ribsml_uS5_D2-typ_fold_subgr"/>
</dbReference>
<feature type="domain" description="GHMP kinase N-terminal" evidence="13">
    <location>
        <begin position="58"/>
        <end position="141"/>
    </location>
</feature>
<evidence type="ECO:0000256" key="9">
    <source>
        <dbReference type="ARBA" id="ARBA00022777"/>
    </source>
</evidence>
<evidence type="ECO:0000256" key="5">
    <source>
        <dbReference type="ARBA" id="ARBA00022605"/>
    </source>
</evidence>
<dbReference type="InterPro" id="IPR020568">
    <property type="entry name" value="Ribosomal_Su5_D2-typ_SF"/>
</dbReference>
<evidence type="ECO:0000313" key="16">
    <source>
        <dbReference type="Proteomes" id="UP001461341"/>
    </source>
</evidence>
<name>A0ABZ2Y7Z9_9BACT</name>
<keyword evidence="9 12" id="KW-0418">Kinase</keyword>
<feature type="domain" description="GHMP kinase C-terminal" evidence="14">
    <location>
        <begin position="203"/>
        <end position="261"/>
    </location>
</feature>
<evidence type="ECO:0000256" key="4">
    <source>
        <dbReference type="ARBA" id="ARBA00017858"/>
    </source>
</evidence>
<dbReference type="Proteomes" id="UP001461341">
    <property type="component" value="Chromosome"/>
</dbReference>
<dbReference type="NCBIfam" id="NF002288">
    <property type="entry name" value="PRK01212.1-4"/>
    <property type="match status" value="1"/>
</dbReference>
<comment type="similarity">
    <text evidence="2 12">Belongs to the GHMP kinase family. Homoserine kinase subfamily.</text>
</comment>
<dbReference type="PANTHER" id="PTHR20861:SF1">
    <property type="entry name" value="HOMOSERINE KINASE"/>
    <property type="match status" value="1"/>
</dbReference>
<dbReference type="EC" id="2.7.1.39" evidence="3 12"/>
<keyword evidence="8 12" id="KW-0547">Nucleotide-binding</keyword>
<dbReference type="InterPro" id="IPR013750">
    <property type="entry name" value="GHMP_kinase_C_dom"/>
</dbReference>
<evidence type="ECO:0000259" key="14">
    <source>
        <dbReference type="Pfam" id="PF08544"/>
    </source>
</evidence>
<keyword evidence="10 12" id="KW-0067">ATP-binding</keyword>
<dbReference type="Gene3D" id="3.30.70.890">
    <property type="entry name" value="GHMP kinase, C-terminal domain"/>
    <property type="match status" value="1"/>
</dbReference>
<organism evidence="15 16">
    <name type="scientific">Thermatribacter velox</name>
    <dbReference type="NCBI Taxonomy" id="3039681"/>
    <lineage>
        <taxon>Bacteria</taxon>
        <taxon>Pseudomonadati</taxon>
        <taxon>Atribacterota</taxon>
        <taxon>Atribacteria</taxon>
        <taxon>Atribacterales</taxon>
        <taxon>Thermatribacteraceae</taxon>
        <taxon>Thermatribacter</taxon>
    </lineage>
</organism>
<reference evidence="15 16" key="1">
    <citation type="submission" date="2023-03" db="EMBL/GenBank/DDBJ databases">
        <title>Novel Species.</title>
        <authorList>
            <person name="Ma S."/>
        </authorList>
    </citation>
    <scope>NUCLEOTIDE SEQUENCE [LARGE SCALE GENOMIC DNA]</scope>
    <source>
        <strain evidence="15 16">B11</strain>
    </source>
</reference>
<dbReference type="NCBIfam" id="TIGR00191">
    <property type="entry name" value="thrB"/>
    <property type="match status" value="1"/>
</dbReference>
<dbReference type="PRINTS" id="PR00958">
    <property type="entry name" value="HOMSERKINASE"/>
</dbReference>
<dbReference type="RefSeq" id="WP_369017293.1">
    <property type="nucleotide sequence ID" value="NZ_CP121689.1"/>
</dbReference>
<evidence type="ECO:0000259" key="13">
    <source>
        <dbReference type="Pfam" id="PF00288"/>
    </source>
</evidence>
<keyword evidence="6 12" id="KW-0808">Transferase</keyword>
<dbReference type="HAMAP" id="MF_00384">
    <property type="entry name" value="Homoser_kinase"/>
    <property type="match status" value="1"/>
</dbReference>
<dbReference type="GO" id="GO:0004413">
    <property type="term" value="F:homoserine kinase activity"/>
    <property type="evidence" value="ECO:0007669"/>
    <property type="project" value="UniProtKB-EC"/>
</dbReference>
<evidence type="ECO:0000256" key="1">
    <source>
        <dbReference type="ARBA" id="ARBA00005015"/>
    </source>
</evidence>
<evidence type="ECO:0000256" key="10">
    <source>
        <dbReference type="ARBA" id="ARBA00022840"/>
    </source>
</evidence>
<dbReference type="PROSITE" id="PS00627">
    <property type="entry name" value="GHMP_KINASES_ATP"/>
    <property type="match status" value="1"/>
</dbReference>
<dbReference type="SUPFAM" id="SSF55060">
    <property type="entry name" value="GHMP Kinase, C-terminal domain"/>
    <property type="match status" value="1"/>
</dbReference>
<dbReference type="InterPro" id="IPR006203">
    <property type="entry name" value="GHMP_knse_ATP-bd_CS"/>
</dbReference>
<dbReference type="PANTHER" id="PTHR20861">
    <property type="entry name" value="HOMOSERINE/4-DIPHOSPHOCYTIDYL-2-C-METHYL-D-ERYTHRITOL KINASE"/>
    <property type="match status" value="1"/>
</dbReference>
<comment type="catalytic activity">
    <reaction evidence="11 12">
        <text>L-homoserine + ATP = O-phospho-L-homoserine + ADP + H(+)</text>
        <dbReference type="Rhea" id="RHEA:13985"/>
        <dbReference type="ChEBI" id="CHEBI:15378"/>
        <dbReference type="ChEBI" id="CHEBI:30616"/>
        <dbReference type="ChEBI" id="CHEBI:57476"/>
        <dbReference type="ChEBI" id="CHEBI:57590"/>
        <dbReference type="ChEBI" id="CHEBI:456216"/>
        <dbReference type="EC" id="2.7.1.39"/>
    </reaction>
</comment>
<evidence type="ECO:0000256" key="3">
    <source>
        <dbReference type="ARBA" id="ARBA00012078"/>
    </source>
</evidence>
<keyword evidence="7 12" id="KW-0791">Threonine biosynthesis</keyword>
<proteinExistence type="inferred from homology"/>
<dbReference type="SUPFAM" id="SSF54211">
    <property type="entry name" value="Ribosomal protein S5 domain 2-like"/>
    <property type="match status" value="1"/>
</dbReference>
<dbReference type="InterPro" id="IPR000870">
    <property type="entry name" value="Homoserine_kinase"/>
</dbReference>
<dbReference type="Gene3D" id="3.30.230.10">
    <property type="match status" value="1"/>
</dbReference>
<keyword evidence="5 12" id="KW-0028">Amino-acid biosynthesis</keyword>
<evidence type="ECO:0000256" key="8">
    <source>
        <dbReference type="ARBA" id="ARBA00022741"/>
    </source>
</evidence>
<keyword evidence="16" id="KW-1185">Reference proteome</keyword>
<gene>
    <name evidence="12 15" type="primary">thrB</name>
    <name evidence="15" type="ORF">QBE54_05965</name>
</gene>
<comment type="subcellular location">
    <subcellularLocation>
        <location evidence="12">Cytoplasm</location>
    </subcellularLocation>
</comment>
<evidence type="ECO:0000313" key="15">
    <source>
        <dbReference type="EMBL" id="WZL75147.1"/>
    </source>
</evidence>
<dbReference type="Pfam" id="PF08544">
    <property type="entry name" value="GHMP_kinases_C"/>
    <property type="match status" value="1"/>
</dbReference>
<dbReference type="PIRSF" id="PIRSF000676">
    <property type="entry name" value="Homoser_kin"/>
    <property type="match status" value="1"/>
</dbReference>
<dbReference type="InterPro" id="IPR006204">
    <property type="entry name" value="GHMP_kinase_N_dom"/>
</dbReference>
<dbReference type="EMBL" id="CP121689">
    <property type="protein sequence ID" value="WZL75147.1"/>
    <property type="molecule type" value="Genomic_DNA"/>
</dbReference>
<sequence length="302" mass="33441">MLEVVAPATTANLACGFDVLGLALNLFFKASIRKSDVPGIRITVCGEGADSLPQNEENLFVKSMQYLWSEIGFHPNWGLEIVTQNEIPISRGLGSSAACITAALLAANELAGNPLGQRQLLNLAWKIEGHPDNVLPAFLGGFTIASTFDDELQFKRCSFLDLEIVACIPDYQLSTREMRRVLPEKYSRQDVVFNSSRLAFLVASVYEKDPEGFLKSLQDFIHEPYRGKYIKGFEEVKAYVTKNGLGNVAISGSGPTLVLFLRRSLTEKERKSIIKIFQDNGVGEIKLVAMSWTDHGAQVKHR</sequence>
<evidence type="ECO:0000256" key="11">
    <source>
        <dbReference type="ARBA" id="ARBA00049375"/>
    </source>
</evidence>
<evidence type="ECO:0000256" key="2">
    <source>
        <dbReference type="ARBA" id="ARBA00007370"/>
    </source>
</evidence>
<comment type="function">
    <text evidence="12">Catalyzes the ATP-dependent phosphorylation of L-homoserine to L-homoserine phosphate.</text>
</comment>
<evidence type="ECO:0000256" key="7">
    <source>
        <dbReference type="ARBA" id="ARBA00022697"/>
    </source>
</evidence>
<keyword evidence="12" id="KW-0963">Cytoplasm</keyword>
<accession>A0ABZ2Y7Z9</accession>
<dbReference type="Pfam" id="PF00288">
    <property type="entry name" value="GHMP_kinases_N"/>
    <property type="match status" value="1"/>
</dbReference>
<comment type="pathway">
    <text evidence="1 12">Amino-acid biosynthesis; L-threonine biosynthesis; L-threonine from L-aspartate: step 4/5.</text>
</comment>
<evidence type="ECO:0000256" key="6">
    <source>
        <dbReference type="ARBA" id="ARBA00022679"/>
    </source>
</evidence>